<dbReference type="STRING" id="1157962.A0A250WU51"/>
<dbReference type="Proteomes" id="UP000232323">
    <property type="component" value="Unassembled WGS sequence"/>
</dbReference>
<name>A0A250WU51_9CHLO</name>
<dbReference type="OrthoDB" id="551993at2759"/>
<dbReference type="EMBL" id="BEGY01000006">
    <property type="protein sequence ID" value="GAX74249.1"/>
    <property type="molecule type" value="Genomic_DNA"/>
</dbReference>
<evidence type="ECO:0000313" key="3">
    <source>
        <dbReference type="EMBL" id="GAX74249.1"/>
    </source>
</evidence>
<evidence type="ECO:0000313" key="4">
    <source>
        <dbReference type="Proteomes" id="UP000232323"/>
    </source>
</evidence>
<feature type="region of interest" description="Disordered" evidence="1">
    <location>
        <begin position="164"/>
        <end position="194"/>
    </location>
</feature>
<sequence length="466" mass="51928">MGTRTTPSLEHILHAARTLDINVREQSQLHLLAVAHAYLFLPLPTSWRRIIDETGEILYLDKRTWTEFKDHPELTKLRHAKDLLASRPPKGFEKRTCMILSRSDGSTYIHDFLAASNAKGQKSPLRANSDKVETVVAACEGANKLLTPVDAVASMIEEAAASNLTEDTTADAEKSETVTIEENPGNGEETMRNSQNNHDHEAALGQVPHSNLPDSANGLDQQSGIHMESNVAHAQEEESSLHGNQMEDRIILTLPQAWLQKLGITTYTPLLGEPQSLRFYSWWFEDHESTDVALRVSSNSEVGGGLKRRYITLDFELASHSFSMRTANEDQELVLAGPLPVLTHGGVQAEVWDLHVGAKLSIFGKPVTLLKAEGTTAAWLENHSKLLLQLKSDIISEILKYKPKSFEKNVAFNRGNGAPHPRGHKGVQGGLCLRFTVEQVHKLLLDLQHYRPDKFEKLRSRLLIHV</sequence>
<gene>
    <name evidence="3" type="ORF">CEUSTIGMA_g1698.t1</name>
</gene>
<comment type="caution">
    <text evidence="3">The sequence shown here is derived from an EMBL/GenBank/DDBJ whole genome shotgun (WGS) entry which is preliminary data.</text>
</comment>
<evidence type="ECO:0000259" key="2">
    <source>
        <dbReference type="PROSITE" id="PS50020"/>
    </source>
</evidence>
<proteinExistence type="predicted"/>
<keyword evidence="4" id="KW-1185">Reference proteome</keyword>
<feature type="domain" description="WW" evidence="2">
    <location>
        <begin position="41"/>
        <end position="74"/>
    </location>
</feature>
<organism evidence="3 4">
    <name type="scientific">Chlamydomonas eustigma</name>
    <dbReference type="NCBI Taxonomy" id="1157962"/>
    <lineage>
        <taxon>Eukaryota</taxon>
        <taxon>Viridiplantae</taxon>
        <taxon>Chlorophyta</taxon>
        <taxon>core chlorophytes</taxon>
        <taxon>Chlorophyceae</taxon>
        <taxon>CS clade</taxon>
        <taxon>Chlamydomonadales</taxon>
        <taxon>Chlamydomonadaceae</taxon>
        <taxon>Chlamydomonas</taxon>
    </lineage>
</organism>
<protein>
    <recommendedName>
        <fullName evidence="2">WW domain-containing protein</fullName>
    </recommendedName>
</protein>
<dbReference type="PROSITE" id="PS50020">
    <property type="entry name" value="WW_DOMAIN_2"/>
    <property type="match status" value="1"/>
</dbReference>
<dbReference type="InterPro" id="IPR001202">
    <property type="entry name" value="WW_dom"/>
</dbReference>
<dbReference type="AlphaFoldDB" id="A0A250WU51"/>
<reference evidence="3 4" key="1">
    <citation type="submission" date="2017-08" db="EMBL/GenBank/DDBJ databases">
        <title>Acidophilic green algal genome provides insights into adaptation to an acidic environment.</title>
        <authorList>
            <person name="Hirooka S."/>
            <person name="Hirose Y."/>
            <person name="Kanesaki Y."/>
            <person name="Higuchi S."/>
            <person name="Fujiwara T."/>
            <person name="Onuma R."/>
            <person name="Era A."/>
            <person name="Ohbayashi R."/>
            <person name="Uzuka A."/>
            <person name="Nozaki H."/>
            <person name="Yoshikawa H."/>
            <person name="Miyagishima S.Y."/>
        </authorList>
    </citation>
    <scope>NUCLEOTIDE SEQUENCE [LARGE SCALE GENOMIC DNA]</scope>
    <source>
        <strain evidence="3 4">NIES-2499</strain>
    </source>
</reference>
<evidence type="ECO:0000256" key="1">
    <source>
        <dbReference type="SAM" id="MobiDB-lite"/>
    </source>
</evidence>
<accession>A0A250WU51</accession>